<dbReference type="Pfam" id="PF00370">
    <property type="entry name" value="FGGY_N"/>
    <property type="match status" value="1"/>
</dbReference>
<evidence type="ECO:0000256" key="3">
    <source>
        <dbReference type="ARBA" id="ARBA00012099"/>
    </source>
</evidence>
<dbReference type="PIRSF" id="PIRSF000538">
    <property type="entry name" value="GlpK"/>
    <property type="match status" value="1"/>
</dbReference>
<dbReference type="NCBIfam" id="NF000756">
    <property type="entry name" value="PRK00047.1"/>
    <property type="match status" value="1"/>
</dbReference>
<evidence type="ECO:0000256" key="2">
    <source>
        <dbReference type="ARBA" id="ARBA00009156"/>
    </source>
</evidence>
<accession>D6PJL3</accession>
<comment type="pathway">
    <text evidence="1">Polyol metabolism; glycerol degradation via glycerol kinase pathway; sn-glycerol 3-phosphate from glycerol: step 1/1.</text>
</comment>
<dbReference type="FunFam" id="3.30.420.40:FF:000008">
    <property type="entry name" value="Glycerol kinase"/>
    <property type="match status" value="1"/>
</dbReference>
<sequence>MDKRTVLAIDQGTTGTTVLVIAMESGVPPKILGRGYFEFQQYFPQPGWVEHDLEEIWDSTKRAVNAAIEAADVQPTEIATIGITNQRETSGVWTKAGKPLHRAIVWQDRRTTEACETLRQAGHEALFREKTGLVLDPYFSGTKLAWLFEHVEEVKREAEAGNLCFGTIDTWLIYKLTGHQTFVTDVTNASRTLMFDIHKEIWDDELLDTLGHLPANILPAVRSSSEVYGRTEELGFLPNGIPVAGLAGDQQAALFGQGCFREGMAKCTYGTGAFALINTGGNAVESNHRLLTTIAWKIGEQTTYALEGSCFVAGAVVQWLRDGLGFFESSSEIEELARSVPDAGGVSLVPALTGLGAPHWRPDARGILCGLSRGTTRGHIARAALEGIAFQVYDLLDAMRDDSGKPIASLRVDGGASANDLLMQFQADLMNVEIHRPTILDTTALGAGYLAALGVGLFSDLREVEANWTLDRTYSPTGDAEKMKGRIQNWHHAVKRSW</sequence>
<feature type="domain" description="Carbohydrate kinase FGGY C-terminal" evidence="12">
    <location>
        <begin position="265"/>
        <end position="453"/>
    </location>
</feature>
<keyword evidence="7" id="KW-0319">Glycerol metabolism</keyword>
<protein>
    <recommendedName>
        <fullName evidence="3">glycerol kinase</fullName>
        <ecNumber evidence="3">2.7.1.30</ecNumber>
    </recommendedName>
    <alternativeName>
        <fullName evidence="9">ATP:glycerol 3-phosphotransferase</fullName>
    </alternativeName>
</protein>
<dbReference type="EC" id="2.7.1.30" evidence="3"/>
<dbReference type="InterPro" id="IPR043129">
    <property type="entry name" value="ATPase_NBD"/>
</dbReference>
<dbReference type="PROSITE" id="PS00933">
    <property type="entry name" value="FGGY_KINASES_1"/>
    <property type="match status" value="1"/>
</dbReference>
<comment type="catalytic activity">
    <reaction evidence="10">
        <text>glycerol + ATP = sn-glycerol 3-phosphate + ADP + H(+)</text>
        <dbReference type="Rhea" id="RHEA:21644"/>
        <dbReference type="ChEBI" id="CHEBI:15378"/>
        <dbReference type="ChEBI" id="CHEBI:17754"/>
        <dbReference type="ChEBI" id="CHEBI:30616"/>
        <dbReference type="ChEBI" id="CHEBI:57597"/>
        <dbReference type="ChEBI" id="CHEBI:456216"/>
        <dbReference type="EC" id="2.7.1.30"/>
    </reaction>
</comment>
<evidence type="ECO:0000256" key="1">
    <source>
        <dbReference type="ARBA" id="ARBA00005190"/>
    </source>
</evidence>
<dbReference type="SUPFAM" id="SSF53067">
    <property type="entry name" value="Actin-like ATPase domain"/>
    <property type="match status" value="2"/>
</dbReference>
<keyword evidence="8" id="KW-0067">ATP-binding</keyword>
<evidence type="ECO:0000313" key="13">
    <source>
        <dbReference type="EMBL" id="ADD95914.1"/>
    </source>
</evidence>
<evidence type="ECO:0000256" key="6">
    <source>
        <dbReference type="ARBA" id="ARBA00022777"/>
    </source>
</evidence>
<evidence type="ECO:0000259" key="11">
    <source>
        <dbReference type="Pfam" id="PF00370"/>
    </source>
</evidence>
<dbReference type="PROSITE" id="PS00445">
    <property type="entry name" value="FGGY_KINASES_2"/>
    <property type="match status" value="1"/>
</dbReference>
<dbReference type="InterPro" id="IPR000577">
    <property type="entry name" value="Carb_kinase_FGGY"/>
</dbReference>
<evidence type="ECO:0000259" key="12">
    <source>
        <dbReference type="Pfam" id="PF02782"/>
    </source>
</evidence>
<proteinExistence type="inferred from homology"/>
<dbReference type="GO" id="GO:0019563">
    <property type="term" value="P:glycerol catabolic process"/>
    <property type="evidence" value="ECO:0007669"/>
    <property type="project" value="TreeGrafter"/>
</dbReference>
<dbReference type="CDD" id="cd07786">
    <property type="entry name" value="FGGY_EcGK_like"/>
    <property type="match status" value="1"/>
</dbReference>
<evidence type="ECO:0000256" key="4">
    <source>
        <dbReference type="ARBA" id="ARBA00022679"/>
    </source>
</evidence>
<organism evidence="13">
    <name type="scientific">uncultured organism MedDCM-OCT-S01-C81</name>
    <dbReference type="NCBI Taxonomy" id="743603"/>
    <lineage>
        <taxon>unclassified sequences</taxon>
        <taxon>environmental samples</taxon>
    </lineage>
</organism>
<evidence type="ECO:0000256" key="8">
    <source>
        <dbReference type="ARBA" id="ARBA00022840"/>
    </source>
</evidence>
<dbReference type="GO" id="GO:0004370">
    <property type="term" value="F:glycerol kinase activity"/>
    <property type="evidence" value="ECO:0007669"/>
    <property type="project" value="UniProtKB-EC"/>
</dbReference>
<dbReference type="AlphaFoldDB" id="D6PJL3"/>
<dbReference type="GO" id="GO:0005524">
    <property type="term" value="F:ATP binding"/>
    <property type="evidence" value="ECO:0007669"/>
    <property type="project" value="UniProtKB-KW"/>
</dbReference>
<dbReference type="EMBL" id="GU943110">
    <property type="protein sequence ID" value="ADD95914.1"/>
    <property type="molecule type" value="Genomic_DNA"/>
</dbReference>
<dbReference type="NCBIfam" id="TIGR01311">
    <property type="entry name" value="glycerol_kin"/>
    <property type="match status" value="1"/>
</dbReference>
<name>D6PJL3_9ZZZZ</name>
<feature type="domain" description="Carbohydrate kinase FGGY N-terminal" evidence="11">
    <location>
        <begin position="6"/>
        <end position="256"/>
    </location>
</feature>
<keyword evidence="6 13" id="KW-0418">Kinase</keyword>
<comment type="similarity">
    <text evidence="2">Belongs to the FGGY kinase family.</text>
</comment>
<dbReference type="InterPro" id="IPR018484">
    <property type="entry name" value="FGGY_N"/>
</dbReference>
<evidence type="ECO:0000256" key="10">
    <source>
        <dbReference type="ARBA" id="ARBA00052101"/>
    </source>
</evidence>
<dbReference type="InterPro" id="IPR018485">
    <property type="entry name" value="FGGY_C"/>
</dbReference>
<dbReference type="FunFam" id="3.30.420.40:FF:000007">
    <property type="entry name" value="Glycerol kinase"/>
    <property type="match status" value="1"/>
</dbReference>
<dbReference type="InterPro" id="IPR005999">
    <property type="entry name" value="Glycerol_kin"/>
</dbReference>
<keyword evidence="5" id="KW-0547">Nucleotide-binding</keyword>
<dbReference type="Pfam" id="PF02782">
    <property type="entry name" value="FGGY_C"/>
    <property type="match status" value="1"/>
</dbReference>
<dbReference type="Gene3D" id="3.30.420.40">
    <property type="match status" value="2"/>
</dbReference>
<evidence type="ECO:0000256" key="5">
    <source>
        <dbReference type="ARBA" id="ARBA00022741"/>
    </source>
</evidence>
<dbReference type="GO" id="GO:0006072">
    <property type="term" value="P:glycerol-3-phosphate metabolic process"/>
    <property type="evidence" value="ECO:0007669"/>
    <property type="project" value="InterPro"/>
</dbReference>
<reference evidence="13" key="1">
    <citation type="journal article" date="2010" name="ISME J.">
        <title>Metagenome of the Mediterranean deep chlorophyll maximum studied by direct and fosmid library 454 pyrosequencing.</title>
        <authorList>
            <person name="Ghai R."/>
            <person name="Martin-Cuadrado A.B."/>
            <person name="Molto A.G."/>
            <person name="Heredia I.G."/>
            <person name="Cabrera R."/>
            <person name="Martin J."/>
            <person name="Verdu M."/>
            <person name="Deschamps P."/>
            <person name="Moreira D."/>
            <person name="Lopez-Garcia P."/>
            <person name="Mira A."/>
            <person name="Rodriguez-Valera F."/>
        </authorList>
    </citation>
    <scope>NUCLEOTIDE SEQUENCE</scope>
</reference>
<dbReference type="PANTHER" id="PTHR10196">
    <property type="entry name" value="SUGAR KINASE"/>
    <property type="match status" value="1"/>
</dbReference>
<evidence type="ECO:0000256" key="7">
    <source>
        <dbReference type="ARBA" id="ARBA00022798"/>
    </source>
</evidence>
<dbReference type="InterPro" id="IPR018483">
    <property type="entry name" value="Carb_kinase_FGGY_CS"/>
</dbReference>
<keyword evidence="4" id="KW-0808">Transferase</keyword>
<evidence type="ECO:0000256" key="9">
    <source>
        <dbReference type="ARBA" id="ARBA00043149"/>
    </source>
</evidence>
<dbReference type="PANTHER" id="PTHR10196:SF69">
    <property type="entry name" value="GLYCEROL KINASE"/>
    <property type="match status" value="1"/>
</dbReference>